<protein>
    <submittedName>
        <fullName evidence="5">Ribosomal_S10 domain-containing protein</fullName>
    </submittedName>
</protein>
<sequence>MNRSLTRTAQLLSSRQFATLREQARKVDPRYIYEPEFKDPRIYPTLPQLNVRLQAYDYVPLELFQAYVHKIAKRFSFDVVESYAVAAKTERCVTYKPNSTVVDSEVVLSTYDRVVRLENVYAVHLPLFVSLLHTHLPVGVKMTVKEHEKADDEIRYIPDILLKQKQEELKALDDPVVRRNLGWE</sequence>
<dbReference type="SUPFAM" id="SSF54999">
    <property type="entry name" value="Ribosomal protein S10"/>
    <property type="match status" value="1"/>
</dbReference>
<accession>A0A1I8AQX3</accession>
<organism evidence="4 5">
    <name type="scientific">Steinernema glaseri</name>
    <dbReference type="NCBI Taxonomy" id="37863"/>
    <lineage>
        <taxon>Eukaryota</taxon>
        <taxon>Metazoa</taxon>
        <taxon>Ecdysozoa</taxon>
        <taxon>Nematoda</taxon>
        <taxon>Chromadorea</taxon>
        <taxon>Rhabditida</taxon>
        <taxon>Tylenchina</taxon>
        <taxon>Panagrolaimomorpha</taxon>
        <taxon>Strongyloidoidea</taxon>
        <taxon>Steinernematidae</taxon>
        <taxon>Steinernema</taxon>
    </lineage>
</organism>
<feature type="domain" description="Small ribosomal subunit protein uS10" evidence="3">
    <location>
        <begin position="50"/>
        <end position="145"/>
    </location>
</feature>
<dbReference type="AlphaFoldDB" id="A0A1I8AQX3"/>
<name>A0A1I8AQX3_9BILA</name>
<dbReference type="InterPro" id="IPR036838">
    <property type="entry name" value="Ribosomal_uS10_dom_sf"/>
</dbReference>
<keyword evidence="2" id="KW-0687">Ribonucleoprotein</keyword>
<dbReference type="SMART" id="SM01403">
    <property type="entry name" value="Ribosomal_S10"/>
    <property type="match status" value="1"/>
</dbReference>
<reference evidence="5" key="1">
    <citation type="submission" date="2016-11" db="UniProtKB">
        <authorList>
            <consortium name="WormBaseParasite"/>
        </authorList>
    </citation>
    <scope>IDENTIFICATION</scope>
</reference>
<dbReference type="PANTHER" id="PTHR13473:SF0">
    <property type="entry name" value="LARGE RIBOSOMAL SUBUNIT PROTEIN ML48"/>
    <property type="match status" value="1"/>
</dbReference>
<dbReference type="GO" id="GO:0005761">
    <property type="term" value="C:mitochondrial ribosome"/>
    <property type="evidence" value="ECO:0007669"/>
    <property type="project" value="InterPro"/>
</dbReference>
<evidence type="ECO:0000256" key="1">
    <source>
        <dbReference type="ARBA" id="ARBA00022980"/>
    </source>
</evidence>
<keyword evidence="1" id="KW-0689">Ribosomal protein</keyword>
<dbReference type="GO" id="GO:1990904">
    <property type="term" value="C:ribonucleoprotein complex"/>
    <property type="evidence" value="ECO:0007669"/>
    <property type="project" value="UniProtKB-KW"/>
</dbReference>
<keyword evidence="4" id="KW-1185">Reference proteome</keyword>
<dbReference type="InterPro" id="IPR027486">
    <property type="entry name" value="Ribosomal_uS10_dom"/>
</dbReference>
<evidence type="ECO:0000256" key="2">
    <source>
        <dbReference type="ARBA" id="ARBA00023274"/>
    </source>
</evidence>
<dbReference type="Proteomes" id="UP000095287">
    <property type="component" value="Unplaced"/>
</dbReference>
<dbReference type="WBParaSite" id="L893_g8535.t1">
    <property type="protein sequence ID" value="L893_g8535.t1"/>
    <property type="gene ID" value="L893_g8535"/>
</dbReference>
<evidence type="ECO:0000259" key="3">
    <source>
        <dbReference type="SMART" id="SM01403"/>
    </source>
</evidence>
<evidence type="ECO:0000313" key="5">
    <source>
        <dbReference type="WBParaSite" id="L893_g8535.t1"/>
    </source>
</evidence>
<dbReference type="Pfam" id="PF00338">
    <property type="entry name" value="Ribosomal_S10"/>
    <property type="match status" value="1"/>
</dbReference>
<evidence type="ECO:0000313" key="4">
    <source>
        <dbReference type="Proteomes" id="UP000095287"/>
    </source>
</evidence>
<dbReference type="InterPro" id="IPR027487">
    <property type="entry name" value="Ribosomal_mL48"/>
</dbReference>
<dbReference type="PANTHER" id="PTHR13473">
    <property type="entry name" value="MITOCHONDRIAL RIBOSOMAL PROTEIN L48"/>
    <property type="match status" value="1"/>
</dbReference>
<proteinExistence type="predicted"/>